<sequence>MSMMRLLGRKRVADSASPETIVLEGSRGRSGGSHGRVVMAMGVVFAIYAAIGVRLVHLGMEEEPGVNLPSNQASASRPDLVDRNGEVLATDIKTASLFAEPRRIVDVDEAIEKLLTVLPDLDYEQAYRRLDSDAGFVWLKRQLSPRQQADILALGIPGLGFRTEKRRFYPGGPTASHILGLVNVDNKGIAGMEKYVDEQGLADLQALGLAARDTLEPVQLSIDLRVQYLLREELVSAVDRYKAVAAGGVVLNARTGEVVAMASVPDFDPNNPHNALDKDRLNRMSAGVFEMGSTFKVFTTAMALDSGLVSINDSFDATRPLRFGRFTINDFHGKRRVLSVPEVFIYSSNIGTAKMADVVGIEGHREFLKRIGLLDKMDTELPEVARPTEPAEWKKLNSVTISYGHGMATTPLQTAVAGAAMINGGKLIPPTFLKRSEEEAMAVATQVISERTSQQMRYLFRLNAEKGSGRRADVEGYYVGGKTGTAEKVVNGRYSNNVRFNAFIAGFPINDPDYLVLVIIDEPKPEREGLSATAGLNSAPMVHNIIRRAAPLLGVKPDFGHEAEALLVSTQ</sequence>
<dbReference type="SUPFAM" id="SSF56519">
    <property type="entry name" value="Penicillin binding protein dimerisation domain"/>
    <property type="match status" value="1"/>
</dbReference>
<feature type="transmembrane region" description="Helical" evidence="4">
    <location>
        <begin position="37"/>
        <end position="60"/>
    </location>
</feature>
<evidence type="ECO:0000256" key="3">
    <source>
        <dbReference type="ARBA" id="ARBA00023136"/>
    </source>
</evidence>
<keyword evidence="8" id="KW-1185">Reference proteome</keyword>
<keyword evidence="2" id="KW-0378">Hydrolase</keyword>
<feature type="domain" description="Penicillin-binding protein transpeptidase" evidence="5">
    <location>
        <begin position="248"/>
        <end position="545"/>
    </location>
</feature>
<dbReference type="Pfam" id="PF03717">
    <property type="entry name" value="PBP_dimer"/>
    <property type="match status" value="1"/>
</dbReference>
<evidence type="ECO:0000313" key="7">
    <source>
        <dbReference type="EMBL" id="KFB09689.1"/>
    </source>
</evidence>
<keyword evidence="4" id="KW-0812">Transmembrane</keyword>
<dbReference type="STRING" id="472175.EL18_00706"/>
<proteinExistence type="predicted"/>
<dbReference type="InterPro" id="IPR050515">
    <property type="entry name" value="Beta-lactam/transpept"/>
</dbReference>
<dbReference type="Pfam" id="PF00905">
    <property type="entry name" value="Transpeptidase"/>
    <property type="match status" value="1"/>
</dbReference>
<reference evidence="7 8" key="1">
    <citation type="submission" date="2014-05" db="EMBL/GenBank/DDBJ databases">
        <title>Draft Genome Sequence of Nitratireductor basaltis Strain UMTGB225, A Marine Bacterium Isolated from Green Barrel Tunicate.</title>
        <authorList>
            <person name="Gan H.Y."/>
        </authorList>
    </citation>
    <scope>NUCLEOTIDE SEQUENCE [LARGE SCALE GENOMIC DNA]</scope>
    <source>
        <strain evidence="7 8">UMTGB225</strain>
    </source>
</reference>
<dbReference type="InterPro" id="IPR036138">
    <property type="entry name" value="PBP_dimer_sf"/>
</dbReference>
<evidence type="ECO:0000256" key="2">
    <source>
        <dbReference type="ARBA" id="ARBA00022645"/>
    </source>
</evidence>
<dbReference type="Gene3D" id="3.30.450.330">
    <property type="match status" value="1"/>
</dbReference>
<keyword evidence="2" id="KW-0645">Protease</keyword>
<name>A0A084U9Q3_9HYPH</name>
<dbReference type="GO" id="GO:0071555">
    <property type="term" value="P:cell wall organization"/>
    <property type="evidence" value="ECO:0007669"/>
    <property type="project" value="TreeGrafter"/>
</dbReference>
<dbReference type="Proteomes" id="UP000053675">
    <property type="component" value="Unassembled WGS sequence"/>
</dbReference>
<accession>A0A084U9Q3</accession>
<dbReference type="PANTHER" id="PTHR30627:SF1">
    <property type="entry name" value="PEPTIDOGLYCAN D,D-TRANSPEPTIDASE FTSI"/>
    <property type="match status" value="1"/>
</dbReference>
<organism evidence="7 8">
    <name type="scientific">Nitratireductor basaltis</name>
    <dbReference type="NCBI Taxonomy" id="472175"/>
    <lineage>
        <taxon>Bacteria</taxon>
        <taxon>Pseudomonadati</taxon>
        <taxon>Pseudomonadota</taxon>
        <taxon>Alphaproteobacteria</taxon>
        <taxon>Hyphomicrobiales</taxon>
        <taxon>Phyllobacteriaceae</taxon>
        <taxon>Nitratireductor</taxon>
    </lineage>
</organism>
<dbReference type="InterPro" id="IPR005311">
    <property type="entry name" value="PBP_dimer"/>
</dbReference>
<dbReference type="GO" id="GO:0008658">
    <property type="term" value="F:penicillin binding"/>
    <property type="evidence" value="ECO:0007669"/>
    <property type="project" value="InterPro"/>
</dbReference>
<comment type="caution">
    <text evidence="7">The sequence shown here is derived from an EMBL/GenBank/DDBJ whole genome shotgun (WGS) entry which is preliminary data.</text>
</comment>
<dbReference type="InterPro" id="IPR001460">
    <property type="entry name" value="PCN-bd_Tpept"/>
</dbReference>
<evidence type="ECO:0000256" key="1">
    <source>
        <dbReference type="ARBA" id="ARBA00004370"/>
    </source>
</evidence>
<protein>
    <submittedName>
        <fullName evidence="7">Penicillin-binding protein, transpeptidase</fullName>
    </submittedName>
</protein>
<evidence type="ECO:0000259" key="6">
    <source>
        <dbReference type="Pfam" id="PF03717"/>
    </source>
</evidence>
<dbReference type="GO" id="GO:0004180">
    <property type="term" value="F:carboxypeptidase activity"/>
    <property type="evidence" value="ECO:0007669"/>
    <property type="project" value="UniProtKB-KW"/>
</dbReference>
<dbReference type="InterPro" id="IPR012338">
    <property type="entry name" value="Beta-lactam/transpept-like"/>
</dbReference>
<evidence type="ECO:0000313" key="8">
    <source>
        <dbReference type="Proteomes" id="UP000053675"/>
    </source>
</evidence>
<comment type="subcellular location">
    <subcellularLocation>
        <location evidence="1">Membrane</location>
    </subcellularLocation>
</comment>
<evidence type="ECO:0000259" key="5">
    <source>
        <dbReference type="Pfam" id="PF00905"/>
    </source>
</evidence>
<dbReference type="EMBL" id="JMQM01000001">
    <property type="protein sequence ID" value="KFB09689.1"/>
    <property type="molecule type" value="Genomic_DNA"/>
</dbReference>
<dbReference type="SUPFAM" id="SSF56601">
    <property type="entry name" value="beta-lactamase/transpeptidase-like"/>
    <property type="match status" value="1"/>
</dbReference>
<keyword evidence="2" id="KW-0121">Carboxypeptidase</keyword>
<dbReference type="Gene3D" id="3.40.710.10">
    <property type="entry name" value="DD-peptidase/beta-lactamase superfamily"/>
    <property type="match status" value="1"/>
</dbReference>
<dbReference type="AlphaFoldDB" id="A0A084U9Q3"/>
<dbReference type="eggNOG" id="COG0768">
    <property type="taxonomic scope" value="Bacteria"/>
</dbReference>
<keyword evidence="3 4" id="KW-0472">Membrane</keyword>
<evidence type="ECO:0000256" key="4">
    <source>
        <dbReference type="SAM" id="Phobius"/>
    </source>
</evidence>
<dbReference type="Gene3D" id="3.90.1310.10">
    <property type="entry name" value="Penicillin-binding protein 2a (Domain 2)"/>
    <property type="match status" value="1"/>
</dbReference>
<feature type="domain" description="Penicillin-binding protein dimerisation" evidence="6">
    <location>
        <begin position="74"/>
        <end position="186"/>
    </location>
</feature>
<gene>
    <name evidence="7" type="ORF">EL18_00706</name>
</gene>
<dbReference type="PANTHER" id="PTHR30627">
    <property type="entry name" value="PEPTIDOGLYCAN D,D-TRANSPEPTIDASE"/>
    <property type="match status" value="1"/>
</dbReference>
<dbReference type="PATRIC" id="fig|472175.3.peg.721"/>
<dbReference type="GO" id="GO:0005886">
    <property type="term" value="C:plasma membrane"/>
    <property type="evidence" value="ECO:0007669"/>
    <property type="project" value="TreeGrafter"/>
</dbReference>
<keyword evidence="4" id="KW-1133">Transmembrane helix</keyword>